<dbReference type="EMBL" id="RAYQ01000012">
    <property type="protein sequence ID" value="RKI90862.1"/>
    <property type="molecule type" value="Genomic_DNA"/>
</dbReference>
<evidence type="ECO:0000313" key="4">
    <source>
        <dbReference type="Proteomes" id="UP000280696"/>
    </source>
</evidence>
<feature type="transmembrane region" description="Helical" evidence="2">
    <location>
        <begin position="230"/>
        <end position="247"/>
    </location>
</feature>
<dbReference type="RefSeq" id="WP_120470104.1">
    <property type="nucleotide sequence ID" value="NZ_RAYQ01000012.1"/>
</dbReference>
<evidence type="ECO:0000256" key="2">
    <source>
        <dbReference type="SAM" id="Phobius"/>
    </source>
</evidence>
<keyword evidence="2" id="KW-0472">Membrane</keyword>
<dbReference type="InterPro" id="IPR009574">
    <property type="entry name" value="DUF1189"/>
</dbReference>
<dbReference type="Pfam" id="PF06691">
    <property type="entry name" value="DUF1189"/>
    <property type="match status" value="1"/>
</dbReference>
<evidence type="ECO:0000313" key="3">
    <source>
        <dbReference type="EMBL" id="RKI90862.1"/>
    </source>
</evidence>
<dbReference type="OrthoDB" id="2970056at2"/>
<feature type="transmembrane region" description="Helical" evidence="2">
    <location>
        <begin position="203"/>
        <end position="224"/>
    </location>
</feature>
<dbReference type="Proteomes" id="UP000280696">
    <property type="component" value="Unassembled WGS sequence"/>
</dbReference>
<feature type="transmembrane region" description="Helical" evidence="2">
    <location>
        <begin position="28"/>
        <end position="53"/>
    </location>
</feature>
<keyword evidence="2" id="KW-0812">Transmembrane</keyword>
<dbReference type="AlphaFoldDB" id="A0A3A9AHA4"/>
<protein>
    <submittedName>
        <fullName evidence="3">DUF1189 domain-containing protein</fullName>
    </submittedName>
</protein>
<gene>
    <name evidence="3" type="ORF">D7V94_12130</name>
</gene>
<accession>A0A3A9AHA4</accession>
<organism evidence="3 4">
    <name type="scientific">Parablautia intestinalis</name>
    <dbReference type="NCBI Taxonomy" id="2320100"/>
    <lineage>
        <taxon>Bacteria</taxon>
        <taxon>Bacillati</taxon>
        <taxon>Bacillota</taxon>
        <taxon>Clostridia</taxon>
        <taxon>Lachnospirales</taxon>
        <taxon>Lachnospiraceae</taxon>
        <taxon>Parablautia</taxon>
    </lineage>
</organism>
<comment type="caution">
    <text evidence="3">The sequence shown here is derived from an EMBL/GenBank/DDBJ whole genome shotgun (WGS) entry which is preliminary data.</text>
</comment>
<reference evidence="3 4" key="1">
    <citation type="submission" date="2018-09" db="EMBL/GenBank/DDBJ databases">
        <title>Murine metabolic-syndrome-specific gut microbial biobank.</title>
        <authorList>
            <person name="Liu C."/>
        </authorList>
    </citation>
    <scope>NUCLEOTIDE SEQUENCE [LARGE SCALE GENOMIC DNA]</scope>
    <source>
        <strain evidence="3 4">0.1xD8-82</strain>
    </source>
</reference>
<feature type="region of interest" description="Disordered" evidence="1">
    <location>
        <begin position="272"/>
        <end position="293"/>
    </location>
</feature>
<feature type="transmembrane region" description="Helical" evidence="2">
    <location>
        <begin position="159"/>
        <end position="191"/>
    </location>
</feature>
<sequence>MNIFKEMALSIYSYKTYKEFLKNKKSKVFLFGIVLMLIYFAVTMLIPFAGFQIRTGGIGSLLDENIPDFSLSDGELWVEDVIEYDAGGTYMCIDTDPEYVFYDADEMEDQLYRYTSVILMDSEKMIVKSGGEVQGFYFSDLDLECDKDDWMRWVPFINFMIVAFMILAYIWMCALFFFGVLFVALLGMIAASCMKYQMTFGQLYLLGIYSRTLPLIIKAAISFLPVNIPFFVFINYGISVFILVRVIQNLKEQQLNRPLEFTSNTEYYSGSNLGSNNSNNDNNNNGNDFSWMK</sequence>
<keyword evidence="2" id="KW-1133">Transmembrane helix</keyword>
<name>A0A3A9AHA4_9FIRM</name>
<evidence type="ECO:0000256" key="1">
    <source>
        <dbReference type="SAM" id="MobiDB-lite"/>
    </source>
</evidence>
<keyword evidence="4" id="KW-1185">Reference proteome</keyword>
<proteinExistence type="predicted"/>